<dbReference type="Proteomes" id="UP001596116">
    <property type="component" value="Unassembled WGS sequence"/>
</dbReference>
<organism evidence="2 3">
    <name type="scientific">Hyphococcus aureus</name>
    <dbReference type="NCBI Taxonomy" id="2666033"/>
    <lineage>
        <taxon>Bacteria</taxon>
        <taxon>Pseudomonadati</taxon>
        <taxon>Pseudomonadota</taxon>
        <taxon>Alphaproteobacteria</taxon>
        <taxon>Parvularculales</taxon>
        <taxon>Parvularculaceae</taxon>
        <taxon>Hyphococcus</taxon>
    </lineage>
</organism>
<dbReference type="InterPro" id="IPR010634">
    <property type="entry name" value="DUF1223"/>
</dbReference>
<name>A0ABW1KSJ7_9PROT</name>
<proteinExistence type="predicted"/>
<feature type="chain" id="PRO_5047304405" evidence="1">
    <location>
        <begin position="28"/>
        <end position="247"/>
    </location>
</feature>
<dbReference type="EMBL" id="JBHPON010000001">
    <property type="protein sequence ID" value="MFC6035023.1"/>
    <property type="molecule type" value="Genomic_DNA"/>
</dbReference>
<dbReference type="Pfam" id="PF06764">
    <property type="entry name" value="DUF1223"/>
    <property type="match status" value="1"/>
</dbReference>
<dbReference type="PANTHER" id="PTHR36057">
    <property type="match status" value="1"/>
</dbReference>
<dbReference type="SUPFAM" id="SSF52833">
    <property type="entry name" value="Thioredoxin-like"/>
    <property type="match status" value="1"/>
</dbReference>
<evidence type="ECO:0000256" key="1">
    <source>
        <dbReference type="SAM" id="SignalP"/>
    </source>
</evidence>
<keyword evidence="3" id="KW-1185">Reference proteome</keyword>
<protein>
    <submittedName>
        <fullName evidence="2">DUF1223 domain-containing protein</fullName>
    </submittedName>
</protein>
<evidence type="ECO:0000313" key="3">
    <source>
        <dbReference type="Proteomes" id="UP001596116"/>
    </source>
</evidence>
<dbReference type="PANTHER" id="PTHR36057:SF1">
    <property type="entry name" value="LIPOPROTEIN LIPID ATTACHMENT SITE-LIKE PROTEIN, PUTATIVE (DUF1223)-RELATED"/>
    <property type="match status" value="1"/>
</dbReference>
<comment type="caution">
    <text evidence="2">The sequence shown here is derived from an EMBL/GenBank/DDBJ whole genome shotgun (WGS) entry which is preliminary data.</text>
</comment>
<keyword evidence="1" id="KW-0732">Signal</keyword>
<feature type="signal peptide" evidence="1">
    <location>
        <begin position="1"/>
        <end position="27"/>
    </location>
</feature>
<gene>
    <name evidence="2" type="ORF">ACFMB1_05675</name>
</gene>
<dbReference type="InterPro" id="IPR036249">
    <property type="entry name" value="Thioredoxin-like_sf"/>
</dbReference>
<accession>A0ABW1KSJ7</accession>
<evidence type="ECO:0000313" key="2">
    <source>
        <dbReference type="EMBL" id="MFC6035023.1"/>
    </source>
</evidence>
<sequence>MTSNRYFLRTLCGAAAGLSLVVKPAGAQEPSSAEGEPPVLVELFLSQACSMCPPAAALFPEIAARDDVVALSWHIDYWNMTSSANGRWEDPYSKSEFTARQKRYNKNIRHKSSIYTPQIVVGGEMETVGGKKEKISALIETAPRTGAPIEASLSRGGMQFEIGESDAGGNAYIVTFKKSTSTRITGGANAGKIFAEANVVTGIRPLGLVRKRGGELWVEKPSEGESCALIVQEPGQKRISAAVYCPL</sequence>
<dbReference type="RefSeq" id="WP_379879646.1">
    <property type="nucleotide sequence ID" value="NZ_JBHPON010000001.1"/>
</dbReference>
<reference evidence="2 3" key="1">
    <citation type="submission" date="2024-09" db="EMBL/GenBank/DDBJ databases">
        <authorList>
            <person name="Zhang Z.-H."/>
        </authorList>
    </citation>
    <scope>NUCLEOTIDE SEQUENCE [LARGE SCALE GENOMIC DNA]</scope>
    <source>
        <strain evidence="2 3">HHTR114</strain>
    </source>
</reference>